<accession>A0ABP9XNK7</accession>
<gene>
    <name evidence="1" type="ORF">HPULCUR_001147</name>
</gene>
<keyword evidence="2" id="KW-1185">Reference proteome</keyword>
<evidence type="ECO:0000313" key="2">
    <source>
        <dbReference type="Proteomes" id="UP001476247"/>
    </source>
</evidence>
<name>A0ABP9XNK7_9FUNG</name>
<proteinExistence type="predicted"/>
<evidence type="ECO:0000313" key="1">
    <source>
        <dbReference type="EMBL" id="GAA5795785.1"/>
    </source>
</evidence>
<dbReference type="EMBL" id="BAABUJ010000005">
    <property type="protein sequence ID" value="GAA5795785.1"/>
    <property type="molecule type" value="Genomic_DNA"/>
</dbReference>
<evidence type="ECO:0008006" key="3">
    <source>
        <dbReference type="Google" id="ProtNLM"/>
    </source>
</evidence>
<comment type="caution">
    <text evidence="1">The sequence shown here is derived from an EMBL/GenBank/DDBJ whole genome shotgun (WGS) entry which is preliminary data.</text>
</comment>
<reference evidence="1 2" key="1">
    <citation type="submission" date="2024-04" db="EMBL/GenBank/DDBJ databases">
        <title>genome sequences of Mucor flavus KT1a and Helicostylum pulchrum KT1b strains isolation_sourced from the surface of a dry-aged beef.</title>
        <authorList>
            <person name="Toyotome T."/>
            <person name="Hosono M."/>
            <person name="Torimaru M."/>
            <person name="Fukuda K."/>
            <person name="Mikami N."/>
        </authorList>
    </citation>
    <scope>NUCLEOTIDE SEQUENCE [LARGE SCALE GENOMIC DNA]</scope>
    <source>
        <strain evidence="1 2">KT1b</strain>
    </source>
</reference>
<sequence>MSRQEIPMFENVGNSDENETFNEVFTIGKEYSTLSAAREEAFDFGKKNNIVFVTRSSDARQKLYLCCKHGNTPRAQKKRRGAEERKKYRRDTQRLDCPCYIKYGKSPHGKIMIKASSGGRNHPIPKKATTYALM</sequence>
<protein>
    <recommendedName>
        <fullName evidence="3">FAR1 domain-containing protein</fullName>
    </recommendedName>
</protein>
<dbReference type="Proteomes" id="UP001476247">
    <property type="component" value="Unassembled WGS sequence"/>
</dbReference>
<organism evidence="1 2">
    <name type="scientific">Helicostylum pulchrum</name>
    <dbReference type="NCBI Taxonomy" id="562976"/>
    <lineage>
        <taxon>Eukaryota</taxon>
        <taxon>Fungi</taxon>
        <taxon>Fungi incertae sedis</taxon>
        <taxon>Mucoromycota</taxon>
        <taxon>Mucoromycotina</taxon>
        <taxon>Mucoromycetes</taxon>
        <taxon>Mucorales</taxon>
        <taxon>Mucorineae</taxon>
        <taxon>Mucoraceae</taxon>
        <taxon>Helicostylum</taxon>
    </lineage>
</organism>